<dbReference type="Proteomes" id="UP000234950">
    <property type="component" value="Unassembled WGS sequence"/>
</dbReference>
<sequence>MRKEVQTNLEFVDLLNQWDPFHLENGDYDTEIADTVQAVYELNDPLRLAERIQAIYEFSFEKVIPMEDCLNIAKDLLVIKANQSCSL</sequence>
<name>A0A2N5HER2_9BACI</name>
<dbReference type="Pfam" id="PF08958">
    <property type="entry name" value="DUF1871"/>
    <property type="match status" value="1"/>
</dbReference>
<gene>
    <name evidence="1" type="ORF">CVD27_12900</name>
</gene>
<keyword evidence="2" id="KW-1185">Reference proteome</keyword>
<reference evidence="1 2" key="1">
    <citation type="submission" date="2017-11" db="EMBL/GenBank/DDBJ databases">
        <title>Comparitive Functional Genomics of Dry Heat Resistant strains isolated from the Viking Spacecraft.</title>
        <authorList>
            <person name="Seuylemezian A."/>
            <person name="Cooper K."/>
            <person name="Vaishampayan P."/>
        </authorList>
    </citation>
    <scope>NUCLEOTIDE SEQUENCE [LARGE SCALE GENOMIC DNA]</scope>
    <source>
        <strain evidence="1 2">V32-6</strain>
    </source>
</reference>
<evidence type="ECO:0000313" key="1">
    <source>
        <dbReference type="EMBL" id="PLS03995.1"/>
    </source>
</evidence>
<accession>A0A2N5HER2</accession>
<dbReference type="EMBL" id="PGVE01000049">
    <property type="protein sequence ID" value="PLS03995.1"/>
    <property type="molecule type" value="Genomic_DNA"/>
</dbReference>
<protein>
    <submittedName>
        <fullName evidence="1">DUF1871 domain-containing protein</fullName>
    </submittedName>
</protein>
<dbReference type="InterPro" id="IPR023162">
    <property type="entry name" value="Apc36109-like_dom_sf"/>
</dbReference>
<dbReference type="OrthoDB" id="2353632at2"/>
<evidence type="ECO:0000313" key="2">
    <source>
        <dbReference type="Proteomes" id="UP000234950"/>
    </source>
</evidence>
<organism evidence="1 2">
    <name type="scientific">Neobacillus cucumis</name>
    <dbReference type="NCBI Taxonomy" id="1740721"/>
    <lineage>
        <taxon>Bacteria</taxon>
        <taxon>Bacillati</taxon>
        <taxon>Bacillota</taxon>
        <taxon>Bacilli</taxon>
        <taxon>Bacillales</taxon>
        <taxon>Bacillaceae</taxon>
        <taxon>Neobacillus</taxon>
    </lineage>
</organism>
<dbReference type="AlphaFoldDB" id="A0A2N5HER2"/>
<comment type="caution">
    <text evidence="1">The sequence shown here is derived from an EMBL/GenBank/DDBJ whole genome shotgun (WGS) entry which is preliminary data.</text>
</comment>
<dbReference type="RefSeq" id="WP_101648315.1">
    <property type="nucleotide sequence ID" value="NZ_PGVE01000049.1"/>
</dbReference>
<proteinExistence type="predicted"/>
<dbReference type="SUPFAM" id="SSF116922">
    <property type="entry name" value="YugE-like"/>
    <property type="match status" value="1"/>
</dbReference>
<dbReference type="InterPro" id="IPR015053">
    <property type="entry name" value="DUF1871"/>
</dbReference>
<dbReference type="Gene3D" id="1.10.340.20">
    <property type="entry name" value="Apc36109-like domain"/>
    <property type="match status" value="1"/>
</dbReference>